<gene>
    <name evidence="1" type="ORF">SM124_06535</name>
</gene>
<reference evidence="1 2" key="1">
    <citation type="submission" date="2023-11" db="EMBL/GenBank/DDBJ databases">
        <title>Bacillus jintuensis, isolated from a mudflat on the Beibu Gulf coast.</title>
        <authorList>
            <person name="Li M."/>
        </authorList>
    </citation>
    <scope>NUCLEOTIDE SEQUENCE [LARGE SCALE GENOMIC DNA]</scope>
    <source>
        <strain evidence="1 2">31A1R</strain>
    </source>
</reference>
<protein>
    <submittedName>
        <fullName evidence="1">Uncharacterized protein</fullName>
    </submittedName>
</protein>
<keyword evidence="2" id="KW-1185">Reference proteome</keyword>
<dbReference type="EMBL" id="JAXOFX010000003">
    <property type="protein sequence ID" value="MDZ5471401.1"/>
    <property type="molecule type" value="Genomic_DNA"/>
</dbReference>
<dbReference type="RefSeq" id="WP_322445696.1">
    <property type="nucleotide sequence ID" value="NZ_JAXOFX010000003.1"/>
</dbReference>
<accession>A0ABU5IW87</accession>
<sequence>MEKAKLALNHAIMIEIIRKHGLSNEGILGLLEEGKIENFYQFGEGIPDWQTFIQFYENQKDRLVRAITHGYQITFLTKGALKSLLGIKFGVENFEDCGTYLDGIILSKTQLFELQGLISINWKIIEKEVVDEEHHIKIELTKPV</sequence>
<dbReference type="Proteomes" id="UP001290455">
    <property type="component" value="Unassembled WGS sequence"/>
</dbReference>
<name>A0ABU5IW87_9BACI</name>
<organism evidence="1 2">
    <name type="scientific">Robertmurraya mangrovi</name>
    <dbReference type="NCBI Taxonomy" id="3098077"/>
    <lineage>
        <taxon>Bacteria</taxon>
        <taxon>Bacillati</taxon>
        <taxon>Bacillota</taxon>
        <taxon>Bacilli</taxon>
        <taxon>Bacillales</taxon>
        <taxon>Bacillaceae</taxon>
        <taxon>Robertmurraya</taxon>
    </lineage>
</organism>
<evidence type="ECO:0000313" key="1">
    <source>
        <dbReference type="EMBL" id="MDZ5471401.1"/>
    </source>
</evidence>
<comment type="caution">
    <text evidence="1">The sequence shown here is derived from an EMBL/GenBank/DDBJ whole genome shotgun (WGS) entry which is preliminary data.</text>
</comment>
<evidence type="ECO:0000313" key="2">
    <source>
        <dbReference type="Proteomes" id="UP001290455"/>
    </source>
</evidence>
<proteinExistence type="predicted"/>